<dbReference type="InterPro" id="IPR046193">
    <property type="entry name" value="DUF6221"/>
</dbReference>
<dbReference type="RefSeq" id="WP_351958698.1">
    <property type="nucleotide sequence ID" value="NZ_JBEOZM010000010.1"/>
</dbReference>
<accession>A0ABV1TJX2</accession>
<organism evidence="2 3">
    <name type="scientific">Streptomyces sp. 900105755</name>
    <dbReference type="NCBI Taxonomy" id="3154389"/>
    <lineage>
        <taxon>Bacteria</taxon>
        <taxon>Bacillati</taxon>
        <taxon>Actinomycetota</taxon>
        <taxon>Actinomycetes</taxon>
        <taxon>Kitasatosporales</taxon>
        <taxon>Streptomycetaceae</taxon>
        <taxon>Streptomyces</taxon>
    </lineage>
</organism>
<dbReference type="EMBL" id="JBEOZM010000010">
    <property type="protein sequence ID" value="MER6270245.1"/>
    <property type="molecule type" value="Genomic_DNA"/>
</dbReference>
<dbReference type="Pfam" id="PF19730">
    <property type="entry name" value="DUF6221"/>
    <property type="match status" value="1"/>
</dbReference>
<reference evidence="2 3" key="1">
    <citation type="submission" date="2024-06" db="EMBL/GenBank/DDBJ databases">
        <title>The Natural Products Discovery Center: Release of the First 8490 Sequenced Strains for Exploring Actinobacteria Biosynthetic Diversity.</title>
        <authorList>
            <person name="Kalkreuter E."/>
            <person name="Kautsar S.A."/>
            <person name="Yang D."/>
            <person name="Bader C.D."/>
            <person name="Teijaro C.N."/>
            <person name="Fluegel L."/>
            <person name="Davis C.M."/>
            <person name="Simpson J.R."/>
            <person name="Lauterbach L."/>
            <person name="Steele A.D."/>
            <person name="Gui C."/>
            <person name="Meng S."/>
            <person name="Li G."/>
            <person name="Viehrig K."/>
            <person name="Ye F."/>
            <person name="Su P."/>
            <person name="Kiefer A.F."/>
            <person name="Nichols A."/>
            <person name="Cepeda A.J."/>
            <person name="Yan W."/>
            <person name="Fan B."/>
            <person name="Jiang Y."/>
            <person name="Adhikari A."/>
            <person name="Zheng C.-J."/>
            <person name="Schuster L."/>
            <person name="Cowan T.M."/>
            <person name="Smanski M.J."/>
            <person name="Chevrette M.G."/>
            <person name="De Carvalho L.P.S."/>
            <person name="Shen B."/>
        </authorList>
    </citation>
    <scope>NUCLEOTIDE SEQUENCE [LARGE SCALE GENOMIC DNA]</scope>
    <source>
        <strain evidence="2 3">NPDC001694</strain>
    </source>
</reference>
<protein>
    <submittedName>
        <fullName evidence="2">DUF6221 family protein</fullName>
    </submittedName>
</protein>
<evidence type="ECO:0000313" key="3">
    <source>
        <dbReference type="Proteomes" id="UP001490365"/>
    </source>
</evidence>
<gene>
    <name evidence="2" type="ORF">ABT211_23550</name>
</gene>
<evidence type="ECO:0000313" key="2">
    <source>
        <dbReference type="EMBL" id="MER6270245.1"/>
    </source>
</evidence>
<proteinExistence type="predicted"/>
<evidence type="ECO:0000256" key="1">
    <source>
        <dbReference type="SAM" id="MobiDB-lite"/>
    </source>
</evidence>
<dbReference type="Proteomes" id="UP001490365">
    <property type="component" value="Unassembled WGS sequence"/>
</dbReference>
<name>A0ABV1TJX2_9ACTN</name>
<feature type="region of interest" description="Disordered" evidence="1">
    <location>
        <begin position="1"/>
        <end position="104"/>
    </location>
</feature>
<feature type="compositionally biased region" description="Basic residues" evidence="1">
    <location>
        <begin position="65"/>
        <end position="76"/>
    </location>
</feature>
<keyword evidence="3" id="KW-1185">Reference proteome</keyword>
<comment type="caution">
    <text evidence="2">The sequence shown here is derived from an EMBL/GenBank/DDBJ whole genome shotgun (WGS) entry which is preliminary data.</text>
</comment>
<sequence length="151" mass="16740">MSRVASTGCTRPASRHRLVAGVRPANPPRSLRTLAQPYARHPGYRREWRPRWRGAADSGPGGRLSRSRRRGQRQPGRHATGTPGLPHACRSGPARGNLPASAVGARIPPHESERLDPHDRVTLSSAPCAWSVTGARRWLRFQRPCEELDLR</sequence>